<comment type="caution">
    <text evidence="2">The sequence shown here is derived from an EMBL/GenBank/DDBJ whole genome shotgun (WGS) entry which is preliminary data.</text>
</comment>
<feature type="transmembrane region" description="Helical" evidence="1">
    <location>
        <begin position="319"/>
        <end position="341"/>
    </location>
</feature>
<evidence type="ECO:0000256" key="1">
    <source>
        <dbReference type="SAM" id="Phobius"/>
    </source>
</evidence>
<gene>
    <name evidence="2" type="ORF">OHC33_007647</name>
</gene>
<evidence type="ECO:0000313" key="3">
    <source>
        <dbReference type="Proteomes" id="UP001316803"/>
    </source>
</evidence>
<organism evidence="2 3">
    <name type="scientific">Knufia fluminis</name>
    <dbReference type="NCBI Taxonomy" id="191047"/>
    <lineage>
        <taxon>Eukaryota</taxon>
        <taxon>Fungi</taxon>
        <taxon>Dikarya</taxon>
        <taxon>Ascomycota</taxon>
        <taxon>Pezizomycotina</taxon>
        <taxon>Eurotiomycetes</taxon>
        <taxon>Chaetothyriomycetidae</taxon>
        <taxon>Chaetothyriales</taxon>
        <taxon>Trichomeriaceae</taxon>
        <taxon>Knufia</taxon>
    </lineage>
</organism>
<accession>A0AAN8I470</accession>
<dbReference type="EMBL" id="JAKLMC020000021">
    <property type="protein sequence ID" value="KAK5951229.1"/>
    <property type="molecule type" value="Genomic_DNA"/>
</dbReference>
<dbReference type="AlphaFoldDB" id="A0AAN8I470"/>
<keyword evidence="1" id="KW-0472">Membrane</keyword>
<dbReference type="InterPro" id="IPR053178">
    <property type="entry name" value="Osmoadaptation_assoc"/>
</dbReference>
<sequence length="410" mass="45916">MPQEAHVRVATGCKFLVLVQDNKDTTTPTVTVLERDDTPPRAALPRSPTNTHTYRVSAFIDTLKPARGVRFNLAWSYGDYLTDVPVRLGRNVALDAAADALVTACDRFSAPRADHSHRFLAKYVEAVRTLRLCLDDQATATTSETLCAVMLLLICQIFVPGTRDSRTSHSEGAAQIYRYRGQLQVRDEFERKLIRTLRGPVLFEALFNPNISLTEQEWDALVGCNLADSSLEGKMILCLARGASLMRRGGFVLDPQRWNHDRPFCPHLEYEARVVRSDYLPVLTSLRDRFYAIDETALRQSSNSELVADLQHCHSLRTYGLALFVGIVLNYIVCVAAGNILEIVQESQRYAEEIILLARVGARYRPVGASLFGICLAAASVVSSNAETKAIAKELEIEYDRELREVYVYN</sequence>
<name>A0AAN8I470_9EURO</name>
<keyword evidence="3" id="KW-1185">Reference proteome</keyword>
<keyword evidence="1" id="KW-1133">Transmembrane helix</keyword>
<dbReference type="Proteomes" id="UP001316803">
    <property type="component" value="Unassembled WGS sequence"/>
</dbReference>
<protein>
    <submittedName>
        <fullName evidence="2">Uncharacterized protein</fullName>
    </submittedName>
</protein>
<proteinExistence type="predicted"/>
<evidence type="ECO:0000313" key="2">
    <source>
        <dbReference type="EMBL" id="KAK5951229.1"/>
    </source>
</evidence>
<dbReference type="PANTHER" id="PTHR38111:SF11">
    <property type="entry name" value="TRANSCRIPTION FACTOR DOMAIN-CONTAINING PROTEIN-RELATED"/>
    <property type="match status" value="1"/>
</dbReference>
<keyword evidence="1" id="KW-0812">Transmembrane</keyword>
<dbReference type="PANTHER" id="PTHR38111">
    <property type="entry name" value="ZN(2)-C6 FUNGAL-TYPE DOMAIN-CONTAINING PROTEIN-RELATED"/>
    <property type="match status" value="1"/>
</dbReference>
<reference evidence="2 3" key="1">
    <citation type="submission" date="2022-12" db="EMBL/GenBank/DDBJ databases">
        <title>Genomic features and morphological characterization of a novel Knufia sp. strain isolated from spacecraft assembly facility.</title>
        <authorList>
            <person name="Teixeira M."/>
            <person name="Chander A.M."/>
            <person name="Stajich J.E."/>
            <person name="Venkateswaran K."/>
        </authorList>
    </citation>
    <scope>NUCLEOTIDE SEQUENCE [LARGE SCALE GENOMIC DNA]</scope>
    <source>
        <strain evidence="2 3">FJI-L2-BK-P2</strain>
    </source>
</reference>